<dbReference type="InterPro" id="IPR001789">
    <property type="entry name" value="Sig_transdc_resp-reg_receiver"/>
</dbReference>
<keyword evidence="1 2" id="KW-0597">Phosphoprotein</keyword>
<dbReference type="PROSITE" id="PS50110">
    <property type="entry name" value="RESPONSE_REGULATORY"/>
    <property type="match status" value="1"/>
</dbReference>
<dbReference type="PANTHER" id="PTHR43547:SF2">
    <property type="entry name" value="HYBRID SIGNAL TRANSDUCTION HISTIDINE KINASE C"/>
    <property type="match status" value="1"/>
</dbReference>
<evidence type="ECO:0000313" key="5">
    <source>
        <dbReference type="Proteomes" id="UP000033423"/>
    </source>
</evidence>
<comment type="caution">
    <text evidence="4">The sequence shown here is derived from an EMBL/GenBank/DDBJ whole genome shotgun (WGS) entry which is preliminary data.</text>
</comment>
<sequence>MASLPNIVLMDIEMPTMNGIQAVKEIKTYDALKGIPIIMISAHGEKEYIIAAIKAEASDYILKPFKMGILLGKLNNWINSLMEDNWKDRNSSAIQLKCCVYSTPRQQGKKGSRGLLVAGAGATFSQGD</sequence>
<evidence type="ECO:0000259" key="3">
    <source>
        <dbReference type="PROSITE" id="PS50110"/>
    </source>
</evidence>
<dbReference type="GO" id="GO:0000155">
    <property type="term" value="F:phosphorelay sensor kinase activity"/>
    <property type="evidence" value="ECO:0007669"/>
    <property type="project" value="TreeGrafter"/>
</dbReference>
<dbReference type="AlphaFoldDB" id="A0A0F3GUB8"/>
<dbReference type="SUPFAM" id="SSF52172">
    <property type="entry name" value="CheY-like"/>
    <property type="match status" value="1"/>
</dbReference>
<keyword evidence="5" id="KW-1185">Reference proteome</keyword>
<evidence type="ECO:0000313" key="4">
    <source>
        <dbReference type="EMBL" id="KJU85446.1"/>
    </source>
</evidence>
<accession>A0A0F3GUB8</accession>
<protein>
    <submittedName>
        <fullName evidence="4">Signal transduction response regulator, receiver region domain protein</fullName>
    </submittedName>
</protein>
<feature type="modified residue" description="4-aspartylphosphate" evidence="2">
    <location>
        <position position="11"/>
    </location>
</feature>
<dbReference type="Proteomes" id="UP000033423">
    <property type="component" value="Unassembled WGS sequence"/>
</dbReference>
<organism evidence="4 5">
    <name type="scientific">Candidatus Magnetobacterium bavaricum</name>
    <dbReference type="NCBI Taxonomy" id="29290"/>
    <lineage>
        <taxon>Bacteria</taxon>
        <taxon>Pseudomonadati</taxon>
        <taxon>Nitrospirota</taxon>
        <taxon>Thermodesulfovibrionia</taxon>
        <taxon>Thermodesulfovibrionales</taxon>
        <taxon>Candidatus Magnetobacteriaceae</taxon>
        <taxon>Candidatus Magnetobacterium</taxon>
    </lineage>
</organism>
<dbReference type="Gene3D" id="3.40.50.2300">
    <property type="match status" value="1"/>
</dbReference>
<gene>
    <name evidence="4" type="ORF">MBAV_002362</name>
</gene>
<evidence type="ECO:0000256" key="2">
    <source>
        <dbReference type="PROSITE-ProRule" id="PRU00169"/>
    </source>
</evidence>
<dbReference type="Pfam" id="PF00072">
    <property type="entry name" value="Response_reg"/>
    <property type="match status" value="1"/>
</dbReference>
<dbReference type="InterPro" id="IPR011006">
    <property type="entry name" value="CheY-like_superfamily"/>
</dbReference>
<dbReference type="EMBL" id="LACI01001020">
    <property type="protein sequence ID" value="KJU85446.1"/>
    <property type="molecule type" value="Genomic_DNA"/>
</dbReference>
<feature type="domain" description="Response regulatory" evidence="3">
    <location>
        <begin position="1"/>
        <end position="78"/>
    </location>
</feature>
<reference evidence="4 5" key="1">
    <citation type="submission" date="2015-02" db="EMBL/GenBank/DDBJ databases">
        <title>Single-cell genomics of uncultivated deep-branching MTB reveals a conserved set of magnetosome genes.</title>
        <authorList>
            <person name="Kolinko S."/>
            <person name="Richter M."/>
            <person name="Glockner F.O."/>
            <person name="Brachmann A."/>
            <person name="Schuler D."/>
        </authorList>
    </citation>
    <scope>NUCLEOTIDE SEQUENCE [LARGE SCALE GENOMIC DNA]</scope>
    <source>
        <strain evidence="4">TM-1</strain>
    </source>
</reference>
<dbReference type="PANTHER" id="PTHR43547">
    <property type="entry name" value="TWO-COMPONENT HISTIDINE KINASE"/>
    <property type="match status" value="1"/>
</dbReference>
<evidence type="ECO:0000256" key="1">
    <source>
        <dbReference type="ARBA" id="ARBA00022553"/>
    </source>
</evidence>
<proteinExistence type="predicted"/>
<name>A0A0F3GUB8_9BACT</name>